<keyword evidence="3" id="KW-1185">Reference proteome</keyword>
<feature type="transmembrane region" description="Helical" evidence="1">
    <location>
        <begin position="28"/>
        <end position="46"/>
    </location>
</feature>
<gene>
    <name evidence="2" type="ORF">K6Q96_11005</name>
</gene>
<reference evidence="2" key="1">
    <citation type="submission" date="2021-08" db="EMBL/GenBank/DDBJ databases">
        <authorList>
            <person name="Sakaguchi M."/>
            <person name="Kikuchi T."/>
            <person name="Urbanczyk H."/>
        </authorList>
    </citation>
    <scope>NUCLEOTIDE SEQUENCE</scope>
    <source>
        <strain evidence="2">020920N</strain>
    </source>
</reference>
<sequence length="96" mass="10775">MKSTVGLVMVVVSLGVFGISLWISNSLLMVISFGLFFLGVVFYIHLNRLAQRDSTSSSIYTEAMTDSAEWRVEDEWGKKDKMKDADTTSMSDDPRD</sequence>
<keyword evidence="1" id="KW-0812">Transmembrane</keyword>
<proteinExistence type="predicted"/>
<organism evidence="2 3">
    <name type="scientific">Grimontia kaedaensis</name>
    <dbReference type="NCBI Taxonomy" id="2872157"/>
    <lineage>
        <taxon>Bacteria</taxon>
        <taxon>Pseudomonadati</taxon>
        <taxon>Pseudomonadota</taxon>
        <taxon>Gammaproteobacteria</taxon>
        <taxon>Vibrionales</taxon>
        <taxon>Vibrionaceae</taxon>
        <taxon>Grimontia</taxon>
    </lineage>
</organism>
<evidence type="ECO:0000313" key="2">
    <source>
        <dbReference type="EMBL" id="USH01440.1"/>
    </source>
</evidence>
<protein>
    <submittedName>
        <fullName evidence="2">Uncharacterized protein</fullName>
    </submittedName>
</protein>
<evidence type="ECO:0000313" key="3">
    <source>
        <dbReference type="Proteomes" id="UP001056255"/>
    </source>
</evidence>
<accession>A0ABY4WU60</accession>
<name>A0ABY4WU60_9GAMM</name>
<dbReference type="Proteomes" id="UP001056255">
    <property type="component" value="Chromosome I"/>
</dbReference>
<evidence type="ECO:0000256" key="1">
    <source>
        <dbReference type="SAM" id="Phobius"/>
    </source>
</evidence>
<keyword evidence="1" id="KW-1133">Transmembrane helix</keyword>
<dbReference type="EMBL" id="CP082275">
    <property type="protein sequence ID" value="USH01440.1"/>
    <property type="molecule type" value="Genomic_DNA"/>
</dbReference>
<keyword evidence="1" id="KW-0472">Membrane</keyword>
<dbReference type="RefSeq" id="WP_251875748.1">
    <property type="nucleotide sequence ID" value="NZ_CP082275.1"/>
</dbReference>